<dbReference type="OrthoDB" id="204991at2759"/>
<feature type="region of interest" description="Disordered" evidence="1">
    <location>
        <begin position="87"/>
        <end position="132"/>
    </location>
</feature>
<feature type="region of interest" description="Disordered" evidence="1">
    <location>
        <begin position="227"/>
        <end position="263"/>
    </location>
</feature>
<feature type="compositionally biased region" description="Basic residues" evidence="1">
    <location>
        <begin position="182"/>
        <end position="192"/>
    </location>
</feature>
<dbReference type="eggNOG" id="ENOG502RZZN">
    <property type="taxonomic scope" value="Eukaryota"/>
</dbReference>
<protein>
    <submittedName>
        <fullName evidence="2">Uncharacterized protein</fullName>
    </submittedName>
</protein>
<feature type="compositionally biased region" description="Basic and acidic residues" evidence="1">
    <location>
        <begin position="229"/>
        <end position="255"/>
    </location>
</feature>
<evidence type="ECO:0000313" key="2">
    <source>
        <dbReference type="EMBL" id="CBN73899.1"/>
    </source>
</evidence>
<gene>
    <name evidence="2" type="ORF">Esi_0009_0004</name>
</gene>
<dbReference type="InParanoid" id="D8LTK2"/>
<dbReference type="AlphaFoldDB" id="D8LTK2"/>
<organism evidence="2 3">
    <name type="scientific">Ectocarpus siliculosus</name>
    <name type="common">Brown alga</name>
    <name type="synonym">Conferva siliculosa</name>
    <dbReference type="NCBI Taxonomy" id="2880"/>
    <lineage>
        <taxon>Eukaryota</taxon>
        <taxon>Sar</taxon>
        <taxon>Stramenopiles</taxon>
        <taxon>Ochrophyta</taxon>
        <taxon>PX clade</taxon>
        <taxon>Phaeophyceae</taxon>
        <taxon>Ectocarpales</taxon>
        <taxon>Ectocarpaceae</taxon>
        <taxon>Ectocarpus</taxon>
    </lineage>
</organism>
<dbReference type="Proteomes" id="UP000002630">
    <property type="component" value="Linkage Group LG07"/>
</dbReference>
<keyword evidence="3" id="KW-1185">Reference proteome</keyword>
<feature type="region of interest" description="Disordered" evidence="1">
    <location>
        <begin position="166"/>
        <end position="198"/>
    </location>
</feature>
<reference evidence="2 3" key="1">
    <citation type="journal article" date="2010" name="Nature">
        <title>The Ectocarpus genome and the independent evolution of multicellularity in brown algae.</title>
        <authorList>
            <person name="Cock J.M."/>
            <person name="Sterck L."/>
            <person name="Rouze P."/>
            <person name="Scornet D."/>
            <person name="Allen A.E."/>
            <person name="Amoutzias G."/>
            <person name="Anthouard V."/>
            <person name="Artiguenave F."/>
            <person name="Aury J.M."/>
            <person name="Badger J.H."/>
            <person name="Beszteri B."/>
            <person name="Billiau K."/>
            <person name="Bonnet E."/>
            <person name="Bothwell J.H."/>
            <person name="Bowler C."/>
            <person name="Boyen C."/>
            <person name="Brownlee C."/>
            <person name="Carrano C.J."/>
            <person name="Charrier B."/>
            <person name="Cho G.Y."/>
            <person name="Coelho S.M."/>
            <person name="Collen J."/>
            <person name="Corre E."/>
            <person name="Da Silva C."/>
            <person name="Delage L."/>
            <person name="Delaroque N."/>
            <person name="Dittami S.M."/>
            <person name="Doulbeau S."/>
            <person name="Elias M."/>
            <person name="Farnham G."/>
            <person name="Gachon C.M."/>
            <person name="Gschloessl B."/>
            <person name="Heesch S."/>
            <person name="Jabbari K."/>
            <person name="Jubin C."/>
            <person name="Kawai H."/>
            <person name="Kimura K."/>
            <person name="Kloareg B."/>
            <person name="Kupper F.C."/>
            <person name="Lang D."/>
            <person name="Le Bail A."/>
            <person name="Leblanc C."/>
            <person name="Lerouge P."/>
            <person name="Lohr M."/>
            <person name="Lopez P.J."/>
            <person name="Martens C."/>
            <person name="Maumus F."/>
            <person name="Michel G."/>
            <person name="Miranda-Saavedra D."/>
            <person name="Morales J."/>
            <person name="Moreau H."/>
            <person name="Motomura T."/>
            <person name="Nagasato C."/>
            <person name="Napoli C.A."/>
            <person name="Nelson D.R."/>
            <person name="Nyvall-Collen P."/>
            <person name="Peters A.F."/>
            <person name="Pommier C."/>
            <person name="Potin P."/>
            <person name="Poulain J."/>
            <person name="Quesneville H."/>
            <person name="Read B."/>
            <person name="Rensing S.A."/>
            <person name="Ritter A."/>
            <person name="Rousvoal S."/>
            <person name="Samanta M."/>
            <person name="Samson G."/>
            <person name="Schroeder D.C."/>
            <person name="Segurens B."/>
            <person name="Strittmatter M."/>
            <person name="Tonon T."/>
            <person name="Tregear J.W."/>
            <person name="Valentin K."/>
            <person name="von Dassow P."/>
            <person name="Yamagishi T."/>
            <person name="Van de Peer Y."/>
            <person name="Wincker P."/>
        </authorList>
    </citation>
    <scope>NUCLEOTIDE SEQUENCE [LARGE SCALE GENOMIC DNA]</scope>
    <source>
        <strain evidence="3">Ec32 / CCAP1310/4</strain>
    </source>
</reference>
<sequence length="562" mass="62843">MQETQQCRTESLDGTRRPPALTPRRYGPKRGVSAAAASPVLPTTPGSPVAVAARVISQEESVRSTLRMKRAAEAIALEDARILAEVKHQEEQRRRQSEHRVAESPPPPRPEDDHGDDPAKEEDARARKAEKMRVRALRALAAREEAEIDRDRALELTLEVLRRKHADKRRGVSTIPSAPAYKRAHSPPRKSKRPDDHRTTLARRVKDSAARSCGLSQAQVLLLRRSRKLGREGDAPRTVSERRTEQLAQPKEHRPATRTRNSATEALVEELTKTMTDKEKRAFLHACLADAKECTHRPYTRSAAAAARHRKGGAGDGATGGGEEAKDGSGPGASIDAFLYRMGAQERAKNAAMEHRRGELAYKAVLDKRVCPGCGAEQSYDEVEEKRKICPNCEAEYRKPKTWASVRKDFLNRVEAFQESKREAVQAATQSRMRTFALGSHRSYDGAERERLFWEDIEDDFVYRLQEDAARRQESLESRSAALYQDWTFRPTLSAASERVVDESAWAGSFSELLYTFRLSPALRAGQLDSGVHVNFCADVSLHLAATRTHLLACRTFWSAGV</sequence>
<feature type="region of interest" description="Disordered" evidence="1">
    <location>
        <begin position="1"/>
        <end position="48"/>
    </location>
</feature>
<feature type="compositionally biased region" description="Basic and acidic residues" evidence="1">
    <location>
        <begin position="87"/>
        <end position="102"/>
    </location>
</feature>
<name>D8LTK2_ECTSI</name>
<evidence type="ECO:0000256" key="1">
    <source>
        <dbReference type="SAM" id="MobiDB-lite"/>
    </source>
</evidence>
<evidence type="ECO:0000313" key="3">
    <source>
        <dbReference type="Proteomes" id="UP000002630"/>
    </source>
</evidence>
<dbReference type="EMBL" id="FN649732">
    <property type="protein sequence ID" value="CBN73899.1"/>
    <property type="molecule type" value="Genomic_DNA"/>
</dbReference>
<feature type="region of interest" description="Disordered" evidence="1">
    <location>
        <begin position="305"/>
        <end position="332"/>
    </location>
</feature>
<dbReference type="EMBL" id="FN649137">
    <property type="protein sequence ID" value="CBN73899.1"/>
    <property type="molecule type" value="Genomic_DNA"/>
</dbReference>
<feature type="compositionally biased region" description="Basic and acidic residues" evidence="1">
    <location>
        <begin position="109"/>
        <end position="132"/>
    </location>
</feature>
<accession>D8LTK2</accession>
<proteinExistence type="predicted"/>